<reference evidence="2" key="1">
    <citation type="submission" date="2015-04" db="EMBL/GenBank/DDBJ databases">
        <title>Physiological reanalysis, assessment of diazotrophy, and genome sequences of multiple isolates of Streptomyces thermoautotrophicus.</title>
        <authorList>
            <person name="MacKellar D.C."/>
            <person name="Lieber L."/>
            <person name="Norman J."/>
            <person name="Bolger A."/>
            <person name="Tobin C."/>
            <person name="Murray J.W."/>
            <person name="Chang R."/>
            <person name="Ford T."/>
            <person name="Nguyen P.Q."/>
            <person name="Woodward J."/>
            <person name="Permingeat H."/>
            <person name="Joshi N.S."/>
            <person name="Silver P.A."/>
            <person name="Usadel B."/>
            <person name="Rutherford A.W."/>
            <person name="Friesen M."/>
            <person name="Prell J."/>
        </authorList>
    </citation>
    <scope>NUCLEOTIDE SEQUENCE [LARGE SCALE GENOMIC DNA]</scope>
    <source>
        <strain evidence="2">H1</strain>
    </source>
</reference>
<dbReference type="PATRIC" id="fig|1469144.10.peg.137"/>
<evidence type="ECO:0000313" key="1">
    <source>
        <dbReference type="EMBL" id="KWW98448.1"/>
    </source>
</evidence>
<dbReference type="RefSeq" id="WP_066883179.1">
    <property type="nucleotide sequence ID" value="NZ_LAXD01000001.1"/>
</dbReference>
<keyword evidence="2" id="KW-1185">Reference proteome</keyword>
<accession>A0A132MKU0</accession>
<name>A0A132MKU0_9ACTN</name>
<dbReference type="EMBL" id="LAXD01000001">
    <property type="protein sequence ID" value="KWW98448.1"/>
    <property type="molecule type" value="Genomic_DNA"/>
</dbReference>
<dbReference type="Proteomes" id="UP000070188">
    <property type="component" value="Unassembled WGS sequence"/>
</dbReference>
<comment type="caution">
    <text evidence="1">The sequence shown here is derived from an EMBL/GenBank/DDBJ whole genome shotgun (WGS) entry which is preliminary data.</text>
</comment>
<dbReference type="STRING" id="1469144.LI90_68"/>
<gene>
    <name evidence="1" type="ORF">LI90_68</name>
</gene>
<proteinExistence type="predicted"/>
<evidence type="ECO:0000313" key="2">
    <source>
        <dbReference type="Proteomes" id="UP000070188"/>
    </source>
</evidence>
<dbReference type="AlphaFoldDB" id="A0A132MKU0"/>
<organism evidence="1 2">
    <name type="scientific">Carbonactinospora thermoautotrophica</name>
    <dbReference type="NCBI Taxonomy" id="1469144"/>
    <lineage>
        <taxon>Bacteria</taxon>
        <taxon>Bacillati</taxon>
        <taxon>Actinomycetota</taxon>
        <taxon>Actinomycetes</taxon>
        <taxon>Kitasatosporales</taxon>
        <taxon>Carbonactinosporaceae</taxon>
        <taxon>Carbonactinospora</taxon>
    </lineage>
</organism>
<protein>
    <submittedName>
        <fullName evidence="1">Uncharacterized protein</fullName>
    </submittedName>
</protein>
<sequence>MGGHAKSIAGSSTGRALETVTEQLTDVVIISDRALVAPPGVAPLDASSLGRTTRGVSPYATGACSW</sequence>